<accession>A9SEW5</accession>
<dbReference type="GO" id="GO:0009073">
    <property type="term" value="P:aromatic amino acid family biosynthetic process"/>
    <property type="evidence" value="ECO:0007669"/>
    <property type="project" value="InterPro"/>
</dbReference>
<dbReference type="InParanoid" id="A9SEW5"/>
<evidence type="ECO:0000313" key="3">
    <source>
        <dbReference type="Proteomes" id="UP000006727"/>
    </source>
</evidence>
<protein>
    <submittedName>
        <fullName evidence="2">Uncharacterized protein</fullName>
    </submittedName>
</protein>
<evidence type="ECO:0000313" key="2">
    <source>
        <dbReference type="EnsemblPlants" id="Pp3c22_14520V3.2"/>
    </source>
</evidence>
<sequence>MSSPKSVTRSGKTSTFIGNGDTNAIRAPLEQWTGIGSSDGKSADDFSNAANNSDRVKVINSREKASFDSAMSDVDECDERRRFRNVAVKVNYNSDSCLTPRSRRTLRRMVSTISEPWPSIETPSKPTLDTIFSPTHEILHPLQSLRLERSFSARPVSSNTIASRSTNKSSSFRLPMPPTKSIKFEGCKSAKPQANPDEFGRFVSFNPRSESAQFDPFTCSTTRSNFIKFQSYASYSPKRNYDIDTYKSSTPQLKFAEFEGYTLRRQQSKTAITVEEKLEQKQNLIDNPDYVLDDTPPETPNKTIYSDAETVSAHRPKVVAIVVNAEKKLTFAALNWAINDVVQPGDEIIILGVLKHIFSPSERFRTHPHLHPCFGQSRNRKIPIDIMLANTDPLFGTNKEFLQASVTEATQFFEQKLAVSGRREECEKKKVKLTVRIAPGACARLVVVQELAALKATYAVFDRKTMRNRRYYCKHLSCHAVRMRQNGRSTRTVTPIAYKSSPEPKLLISSLISRSISPKSANCTCPESPRPTFWRKLTSFKLRRRGSRTITPQSSDITHTPSAISQSSQAQLHQARDNLSFKLRSFTLSIAACTSCVGDEAHSQSSRSNQGVISITIPTPICAS</sequence>
<dbReference type="AlphaFoldDB" id="A9SEW5"/>
<gene>
    <name evidence="2" type="primary">LOC112274920</name>
</gene>
<dbReference type="Gramene" id="Pp3c22_14520V3.2">
    <property type="protein sequence ID" value="Pp3c22_14520V3.2"/>
    <property type="gene ID" value="Pp3c22_14520"/>
</dbReference>
<reference evidence="2 3" key="1">
    <citation type="journal article" date="2008" name="Science">
        <title>The Physcomitrella genome reveals evolutionary insights into the conquest of land by plants.</title>
        <authorList>
            <person name="Rensing S."/>
            <person name="Lang D."/>
            <person name="Zimmer A."/>
            <person name="Terry A."/>
            <person name="Salamov A."/>
            <person name="Shapiro H."/>
            <person name="Nishiyama T."/>
            <person name="Perroud P.-F."/>
            <person name="Lindquist E."/>
            <person name="Kamisugi Y."/>
            <person name="Tanahashi T."/>
            <person name="Sakakibara K."/>
            <person name="Fujita T."/>
            <person name="Oishi K."/>
            <person name="Shin-I T."/>
            <person name="Kuroki Y."/>
            <person name="Toyoda A."/>
            <person name="Suzuki Y."/>
            <person name="Hashimoto A."/>
            <person name="Yamaguchi K."/>
            <person name="Sugano A."/>
            <person name="Kohara Y."/>
            <person name="Fujiyama A."/>
            <person name="Anterola A."/>
            <person name="Aoki S."/>
            <person name="Ashton N."/>
            <person name="Barbazuk W.B."/>
            <person name="Barker E."/>
            <person name="Bennetzen J."/>
            <person name="Bezanilla M."/>
            <person name="Blankenship R."/>
            <person name="Cho S.H."/>
            <person name="Dutcher S."/>
            <person name="Estelle M."/>
            <person name="Fawcett J.A."/>
            <person name="Gundlach H."/>
            <person name="Hanada K."/>
            <person name="Heyl A."/>
            <person name="Hicks K.A."/>
            <person name="Hugh J."/>
            <person name="Lohr M."/>
            <person name="Mayer K."/>
            <person name="Melkozernov A."/>
            <person name="Murata T."/>
            <person name="Nelson D."/>
            <person name="Pils B."/>
            <person name="Prigge M."/>
            <person name="Reiss B."/>
            <person name="Renner T."/>
            <person name="Rombauts S."/>
            <person name="Rushton P."/>
            <person name="Sanderfoot A."/>
            <person name="Schween G."/>
            <person name="Shiu S.-H."/>
            <person name="Stueber K."/>
            <person name="Theodoulou F.L."/>
            <person name="Tu H."/>
            <person name="Van de Peer Y."/>
            <person name="Verrier P.J."/>
            <person name="Waters E."/>
            <person name="Wood A."/>
            <person name="Yang L."/>
            <person name="Cove D."/>
            <person name="Cuming A."/>
            <person name="Hasebe M."/>
            <person name="Lucas S."/>
            <person name="Mishler D.B."/>
            <person name="Reski R."/>
            <person name="Grigoriev I."/>
            <person name="Quatrano R.S."/>
            <person name="Boore J.L."/>
        </authorList>
    </citation>
    <scope>NUCLEOTIDE SEQUENCE [LARGE SCALE GENOMIC DNA]</scope>
    <source>
        <strain evidence="2 3">cv. Gransden 2004</strain>
    </source>
</reference>
<dbReference type="HOGENOM" id="CLU_581911_0_0_1"/>
<keyword evidence="3" id="KW-1185">Reference proteome</keyword>
<proteinExistence type="predicted"/>
<dbReference type="GO" id="GO:0016491">
    <property type="term" value="F:oxidoreductase activity"/>
    <property type="evidence" value="ECO:0007669"/>
    <property type="project" value="InterPro"/>
</dbReference>
<dbReference type="PANTHER" id="PTHR33563:SF6">
    <property type="entry name" value="USPA DOMAIN-CONTAINING PROTEIN"/>
    <property type="match status" value="1"/>
</dbReference>
<organism evidence="2 3">
    <name type="scientific">Physcomitrium patens</name>
    <name type="common">Spreading-leaved earth moss</name>
    <name type="synonym">Physcomitrella patens</name>
    <dbReference type="NCBI Taxonomy" id="3218"/>
    <lineage>
        <taxon>Eukaryota</taxon>
        <taxon>Viridiplantae</taxon>
        <taxon>Streptophyta</taxon>
        <taxon>Embryophyta</taxon>
        <taxon>Bryophyta</taxon>
        <taxon>Bryophytina</taxon>
        <taxon>Bryopsida</taxon>
        <taxon>Funariidae</taxon>
        <taxon>Funariales</taxon>
        <taxon>Funariaceae</taxon>
        <taxon>Physcomitrium</taxon>
    </lineage>
</organism>
<dbReference type="Proteomes" id="UP000006727">
    <property type="component" value="Chromosome 22"/>
</dbReference>
<feature type="region of interest" description="Disordered" evidence="1">
    <location>
        <begin position="1"/>
        <end position="49"/>
    </location>
</feature>
<dbReference type="EnsemblPlants" id="Pp3c22_14520V3.2">
    <property type="protein sequence ID" value="Pp3c22_14520V3.2"/>
    <property type="gene ID" value="Pp3c22_14520"/>
</dbReference>
<reference evidence="2" key="3">
    <citation type="submission" date="2020-12" db="UniProtKB">
        <authorList>
            <consortium name="EnsemblPlants"/>
        </authorList>
    </citation>
    <scope>IDENTIFICATION</scope>
</reference>
<dbReference type="PANTHER" id="PTHR33563">
    <property type="match status" value="1"/>
</dbReference>
<name>A9SEW5_PHYPA</name>
<evidence type="ECO:0000256" key="1">
    <source>
        <dbReference type="SAM" id="MobiDB-lite"/>
    </source>
</evidence>
<dbReference type="GO" id="GO:0003856">
    <property type="term" value="F:3-dehydroquinate synthase activity"/>
    <property type="evidence" value="ECO:0007669"/>
    <property type="project" value="InterPro"/>
</dbReference>
<dbReference type="InterPro" id="IPR002812">
    <property type="entry name" value="DHQS"/>
</dbReference>
<feature type="compositionally biased region" description="Polar residues" evidence="1">
    <location>
        <begin position="1"/>
        <end position="22"/>
    </location>
</feature>
<dbReference type="EMBL" id="ABEU02000022">
    <property type="status" value="NOT_ANNOTATED_CDS"/>
    <property type="molecule type" value="Genomic_DNA"/>
</dbReference>
<reference evidence="2 3" key="2">
    <citation type="journal article" date="2018" name="Plant J.">
        <title>The Physcomitrella patens chromosome-scale assembly reveals moss genome structure and evolution.</title>
        <authorList>
            <person name="Lang D."/>
            <person name="Ullrich K.K."/>
            <person name="Murat F."/>
            <person name="Fuchs J."/>
            <person name="Jenkins J."/>
            <person name="Haas F.B."/>
            <person name="Piednoel M."/>
            <person name="Gundlach H."/>
            <person name="Van Bel M."/>
            <person name="Meyberg R."/>
            <person name="Vives C."/>
            <person name="Morata J."/>
            <person name="Symeonidi A."/>
            <person name="Hiss M."/>
            <person name="Muchero W."/>
            <person name="Kamisugi Y."/>
            <person name="Saleh O."/>
            <person name="Blanc G."/>
            <person name="Decker E.L."/>
            <person name="van Gessel N."/>
            <person name="Grimwood J."/>
            <person name="Hayes R.D."/>
            <person name="Graham S.W."/>
            <person name="Gunter L.E."/>
            <person name="McDaniel S.F."/>
            <person name="Hoernstein S.N.W."/>
            <person name="Larsson A."/>
            <person name="Li F.W."/>
            <person name="Perroud P.F."/>
            <person name="Phillips J."/>
            <person name="Ranjan P."/>
            <person name="Rokshar D.S."/>
            <person name="Rothfels C.J."/>
            <person name="Schneider L."/>
            <person name="Shu S."/>
            <person name="Stevenson D.W."/>
            <person name="Thummler F."/>
            <person name="Tillich M."/>
            <person name="Villarreal Aguilar J.C."/>
            <person name="Widiez T."/>
            <person name="Wong G.K."/>
            <person name="Wymore A."/>
            <person name="Zhang Y."/>
            <person name="Zimmer A.D."/>
            <person name="Quatrano R.S."/>
            <person name="Mayer K.F.X."/>
            <person name="Goodstein D."/>
            <person name="Casacuberta J.M."/>
            <person name="Vandepoele K."/>
            <person name="Reski R."/>
            <person name="Cuming A.C."/>
            <person name="Tuskan G.A."/>
            <person name="Maumus F."/>
            <person name="Salse J."/>
            <person name="Schmutz J."/>
            <person name="Rensing S.A."/>
        </authorList>
    </citation>
    <scope>NUCLEOTIDE SEQUENCE [LARGE SCALE GENOMIC DNA]</scope>
    <source>
        <strain evidence="2 3">cv. Gransden 2004</strain>
    </source>
</reference>